<keyword evidence="1" id="KW-0812">Transmembrane</keyword>
<organism evidence="3 4">
    <name type="scientific">Erythroxylum novogranatense</name>
    <dbReference type="NCBI Taxonomy" id="1862640"/>
    <lineage>
        <taxon>Eukaryota</taxon>
        <taxon>Viridiplantae</taxon>
        <taxon>Streptophyta</taxon>
        <taxon>Embryophyta</taxon>
        <taxon>Tracheophyta</taxon>
        <taxon>Spermatophyta</taxon>
        <taxon>Magnoliopsida</taxon>
        <taxon>eudicotyledons</taxon>
        <taxon>Gunneridae</taxon>
        <taxon>Pentapetalae</taxon>
        <taxon>rosids</taxon>
        <taxon>fabids</taxon>
        <taxon>Malpighiales</taxon>
        <taxon>Erythroxylaceae</taxon>
        <taxon>Erythroxylum</taxon>
    </lineage>
</organism>
<keyword evidence="1" id="KW-1133">Transmembrane helix</keyword>
<keyword evidence="4" id="KW-1185">Reference proteome</keyword>
<keyword evidence="1" id="KW-0472">Membrane</keyword>
<evidence type="ECO:0000256" key="1">
    <source>
        <dbReference type="SAM" id="Phobius"/>
    </source>
</evidence>
<dbReference type="Proteomes" id="UP001159364">
    <property type="component" value="Linkage Group LG05"/>
</dbReference>
<protein>
    <submittedName>
        <fullName evidence="3">Uncharacterized protein</fullName>
    </submittedName>
</protein>
<evidence type="ECO:0000313" key="4">
    <source>
        <dbReference type="Proteomes" id="UP001159364"/>
    </source>
</evidence>
<feature type="signal peptide" evidence="2">
    <location>
        <begin position="1"/>
        <end position="20"/>
    </location>
</feature>
<evidence type="ECO:0000256" key="2">
    <source>
        <dbReference type="SAM" id="SignalP"/>
    </source>
</evidence>
<sequence>MSFNIIWVALCLYFSTLVHSLENHTTDSLDSFLQDSAFKTLVLRGPPPHPGDLYKTMLPANLSGMDVSVVRLRSRRLWNIGANFSNFQIPPGTQTTPHVKWLAIVYQDLGNWSYHYYNVPGYSLVSSVVGFMVFNASNEKAERVEKISLNTRGKSIVIRFSALTFPNEMARCVEFGSPGTFQLSDINERSVCYSRDQGHFSIVVPLESKGENHRTKTRRLWYLWIIGSLLGLGVLTLAGYLGLLSIKVLKTKKIQVMERQAEEDLALETVWVGRSKMPSANVTRTQPILENGGFP</sequence>
<gene>
    <name evidence="3" type="ORF">K2173_010391</name>
</gene>
<dbReference type="EMBL" id="JAIWQS010000005">
    <property type="protein sequence ID" value="KAJ8764926.1"/>
    <property type="molecule type" value="Genomic_DNA"/>
</dbReference>
<reference evidence="3 4" key="1">
    <citation type="submission" date="2021-09" db="EMBL/GenBank/DDBJ databases">
        <title>Genomic insights and catalytic innovation underlie evolution of tropane alkaloids biosynthesis.</title>
        <authorList>
            <person name="Wang Y.-J."/>
            <person name="Tian T."/>
            <person name="Huang J.-P."/>
            <person name="Huang S.-X."/>
        </authorList>
    </citation>
    <scope>NUCLEOTIDE SEQUENCE [LARGE SCALE GENOMIC DNA]</scope>
    <source>
        <strain evidence="3">KIB-2018</strain>
        <tissue evidence="3">Leaf</tissue>
    </source>
</reference>
<dbReference type="AlphaFoldDB" id="A0AAV8TER9"/>
<accession>A0AAV8TER9</accession>
<dbReference type="PANTHER" id="PTHR33512">
    <property type="entry name" value="PROTEIN, PUTATIVE (DUF1191)-RELATED"/>
    <property type="match status" value="1"/>
</dbReference>
<name>A0AAV8TER9_9ROSI</name>
<feature type="transmembrane region" description="Helical" evidence="1">
    <location>
        <begin position="221"/>
        <end position="243"/>
    </location>
</feature>
<evidence type="ECO:0000313" key="3">
    <source>
        <dbReference type="EMBL" id="KAJ8764926.1"/>
    </source>
</evidence>
<dbReference type="GO" id="GO:0016020">
    <property type="term" value="C:membrane"/>
    <property type="evidence" value="ECO:0007669"/>
    <property type="project" value="TreeGrafter"/>
</dbReference>
<proteinExistence type="predicted"/>
<dbReference type="InterPro" id="IPR010605">
    <property type="entry name" value="DUF1191"/>
</dbReference>
<comment type="caution">
    <text evidence="3">The sequence shown here is derived from an EMBL/GenBank/DDBJ whole genome shotgun (WGS) entry which is preliminary data.</text>
</comment>
<keyword evidence="2" id="KW-0732">Signal</keyword>
<feature type="chain" id="PRO_5043944927" evidence="2">
    <location>
        <begin position="21"/>
        <end position="295"/>
    </location>
</feature>
<dbReference type="PANTHER" id="PTHR33512:SF4">
    <property type="entry name" value="PROTEIN, PUTATIVE (DUF1191)-RELATED"/>
    <property type="match status" value="1"/>
</dbReference>
<dbReference type="Pfam" id="PF06697">
    <property type="entry name" value="DUF1191"/>
    <property type="match status" value="1"/>
</dbReference>